<organism evidence="1">
    <name type="scientific">marine metagenome</name>
    <dbReference type="NCBI Taxonomy" id="408172"/>
    <lineage>
        <taxon>unclassified sequences</taxon>
        <taxon>metagenomes</taxon>
        <taxon>ecological metagenomes</taxon>
    </lineage>
</organism>
<dbReference type="AlphaFoldDB" id="A0A382H201"/>
<proteinExistence type="predicted"/>
<sequence>MTNRNSVSVRKYSYYPDIKKRASFIFNLNPSGLQIFSYTKVNKKLLESYPARKPINT</sequence>
<evidence type="ECO:0000313" key="1">
    <source>
        <dbReference type="EMBL" id="SVB81290.1"/>
    </source>
</evidence>
<name>A0A382H201_9ZZZZ</name>
<gene>
    <name evidence="1" type="ORF">METZ01_LOCUS234144</name>
</gene>
<accession>A0A382H201</accession>
<reference evidence="1" key="1">
    <citation type="submission" date="2018-05" db="EMBL/GenBank/DDBJ databases">
        <authorList>
            <person name="Lanie J.A."/>
            <person name="Ng W.-L."/>
            <person name="Kazmierczak K.M."/>
            <person name="Andrzejewski T.M."/>
            <person name="Davidsen T.M."/>
            <person name="Wayne K.J."/>
            <person name="Tettelin H."/>
            <person name="Glass J.I."/>
            <person name="Rusch D."/>
            <person name="Podicherti R."/>
            <person name="Tsui H.-C.T."/>
            <person name="Winkler M.E."/>
        </authorList>
    </citation>
    <scope>NUCLEOTIDE SEQUENCE</scope>
</reference>
<protein>
    <submittedName>
        <fullName evidence="1">Uncharacterized protein</fullName>
    </submittedName>
</protein>
<dbReference type="EMBL" id="UINC01058712">
    <property type="protein sequence ID" value="SVB81290.1"/>
    <property type="molecule type" value="Genomic_DNA"/>
</dbReference>